<keyword evidence="2" id="KW-1185">Reference proteome</keyword>
<sequence length="368" mass="40668">GDYWNQLPSDAQVELKHTRRTVHKLRSVWLFIAFLSLSLLPICSLLQRGYNSHTCPYKMRVYQQTTIDASCPALPSPTAAGTNLTVDRCLETTLQLLGIDSTVTKLLSPFDWASKRACFPSYPGSLYQCKITIDPTVAHAAPGAQSPSMLTQAVWDPATAVQYNIVRHVVRRNSSESGDTTGELARVHANVSIRASETRTCGVRFGTHLPSLAFPAYKEGEEGGTPFSLHALGDSPVTSWATRAGANSTALSLPTLERAYFVSPRTGSPPELSPLPVDRDPVYMFEVLGHKFQMDIEGKFELRVEYTARVDEKGGIAHPLHGDIWCEFDRSDRHAPLVGRLEAELPDWTSLTPHRTSLSQVVVHNVRF</sequence>
<proteinExistence type="predicted"/>
<dbReference type="EMBL" id="JAMZIH010001966">
    <property type="protein sequence ID" value="KAJ1677767.1"/>
    <property type="molecule type" value="Genomic_DNA"/>
</dbReference>
<comment type="caution">
    <text evidence="1">The sequence shown here is derived from an EMBL/GenBank/DDBJ whole genome shotgun (WGS) entry which is preliminary data.</text>
</comment>
<dbReference type="Proteomes" id="UP001145114">
    <property type="component" value="Unassembled WGS sequence"/>
</dbReference>
<evidence type="ECO:0000313" key="2">
    <source>
        <dbReference type="Proteomes" id="UP001145114"/>
    </source>
</evidence>
<feature type="non-terminal residue" evidence="1">
    <location>
        <position position="1"/>
    </location>
</feature>
<gene>
    <name evidence="1" type="ORF">EV182_005478</name>
</gene>
<organism evidence="1 2">
    <name type="scientific">Spiromyces aspiralis</name>
    <dbReference type="NCBI Taxonomy" id="68401"/>
    <lineage>
        <taxon>Eukaryota</taxon>
        <taxon>Fungi</taxon>
        <taxon>Fungi incertae sedis</taxon>
        <taxon>Zoopagomycota</taxon>
        <taxon>Kickxellomycotina</taxon>
        <taxon>Kickxellomycetes</taxon>
        <taxon>Kickxellales</taxon>
        <taxon>Kickxellaceae</taxon>
        <taxon>Spiromyces</taxon>
    </lineage>
</organism>
<evidence type="ECO:0000313" key="1">
    <source>
        <dbReference type="EMBL" id="KAJ1677767.1"/>
    </source>
</evidence>
<name>A0ACC1HMT9_9FUNG</name>
<reference evidence="1" key="1">
    <citation type="submission" date="2022-06" db="EMBL/GenBank/DDBJ databases">
        <title>Phylogenomic reconstructions and comparative analyses of Kickxellomycotina fungi.</title>
        <authorList>
            <person name="Reynolds N.K."/>
            <person name="Stajich J.E."/>
            <person name="Barry K."/>
            <person name="Grigoriev I.V."/>
            <person name="Crous P."/>
            <person name="Smith M.E."/>
        </authorList>
    </citation>
    <scope>NUCLEOTIDE SEQUENCE</scope>
    <source>
        <strain evidence="1">RSA 2271</strain>
    </source>
</reference>
<protein>
    <submittedName>
        <fullName evidence="1">Uncharacterized protein</fullName>
    </submittedName>
</protein>
<accession>A0ACC1HMT9</accession>